<dbReference type="EMBL" id="CH480835">
    <property type="protein sequence ID" value="EDW48827.1"/>
    <property type="molecule type" value="Genomic_DNA"/>
</dbReference>
<evidence type="ECO:0000313" key="3">
    <source>
        <dbReference type="Proteomes" id="UP000001292"/>
    </source>
</evidence>
<organism evidence="3">
    <name type="scientific">Drosophila sechellia</name>
    <name type="common">Fruit fly</name>
    <dbReference type="NCBI Taxonomy" id="7238"/>
    <lineage>
        <taxon>Eukaryota</taxon>
        <taxon>Metazoa</taxon>
        <taxon>Ecdysozoa</taxon>
        <taxon>Arthropoda</taxon>
        <taxon>Hexapoda</taxon>
        <taxon>Insecta</taxon>
        <taxon>Pterygota</taxon>
        <taxon>Neoptera</taxon>
        <taxon>Endopterygota</taxon>
        <taxon>Diptera</taxon>
        <taxon>Brachycera</taxon>
        <taxon>Muscomorpha</taxon>
        <taxon>Ephydroidea</taxon>
        <taxon>Drosophilidae</taxon>
        <taxon>Drosophila</taxon>
        <taxon>Sophophora</taxon>
    </lineage>
</organism>
<evidence type="ECO:0000313" key="2">
    <source>
        <dbReference type="EMBL" id="EDW48827.1"/>
    </source>
</evidence>
<reference evidence="2 3" key="1">
    <citation type="journal article" date="2007" name="Nature">
        <title>Evolution of genes and genomes on the Drosophila phylogeny.</title>
        <authorList>
            <consortium name="Drosophila 12 Genomes Consortium"/>
            <person name="Clark A.G."/>
            <person name="Eisen M.B."/>
            <person name="Smith D.R."/>
            <person name="Bergman C.M."/>
            <person name="Oliver B."/>
            <person name="Markow T.A."/>
            <person name="Kaufman T.C."/>
            <person name="Kellis M."/>
            <person name="Gelbart W."/>
            <person name="Iyer V.N."/>
            <person name="Pollard D.A."/>
            <person name="Sackton T.B."/>
            <person name="Larracuente A.M."/>
            <person name="Singh N.D."/>
            <person name="Abad J.P."/>
            <person name="Abt D.N."/>
            <person name="Adryan B."/>
            <person name="Aguade M."/>
            <person name="Akashi H."/>
            <person name="Anderson W.W."/>
            <person name="Aquadro C.F."/>
            <person name="Ardell D.H."/>
            <person name="Arguello R."/>
            <person name="Artieri C.G."/>
            <person name="Barbash D.A."/>
            <person name="Barker D."/>
            <person name="Barsanti P."/>
            <person name="Batterham P."/>
            <person name="Batzoglou S."/>
            <person name="Begun D."/>
            <person name="Bhutkar A."/>
            <person name="Blanco E."/>
            <person name="Bosak S.A."/>
            <person name="Bradley R.K."/>
            <person name="Brand A.D."/>
            <person name="Brent M.R."/>
            <person name="Brooks A.N."/>
            <person name="Brown R.H."/>
            <person name="Butlin R.K."/>
            <person name="Caggese C."/>
            <person name="Calvi B.R."/>
            <person name="Bernardo de Carvalho A."/>
            <person name="Caspi A."/>
            <person name="Castrezana S."/>
            <person name="Celniker S.E."/>
            <person name="Chang J.L."/>
            <person name="Chapple C."/>
            <person name="Chatterji S."/>
            <person name="Chinwalla A."/>
            <person name="Civetta A."/>
            <person name="Clifton S.W."/>
            <person name="Comeron J.M."/>
            <person name="Costello J.C."/>
            <person name="Coyne J.A."/>
            <person name="Daub J."/>
            <person name="David R.G."/>
            <person name="Delcher A.L."/>
            <person name="Delehaunty K."/>
            <person name="Do C.B."/>
            <person name="Ebling H."/>
            <person name="Edwards K."/>
            <person name="Eickbush T."/>
            <person name="Evans J.D."/>
            <person name="Filipski A."/>
            <person name="Findeiss S."/>
            <person name="Freyhult E."/>
            <person name="Fulton L."/>
            <person name="Fulton R."/>
            <person name="Garcia A.C."/>
            <person name="Gardiner A."/>
            <person name="Garfield D.A."/>
            <person name="Garvin B.E."/>
            <person name="Gibson G."/>
            <person name="Gilbert D."/>
            <person name="Gnerre S."/>
            <person name="Godfrey J."/>
            <person name="Good R."/>
            <person name="Gotea V."/>
            <person name="Gravely B."/>
            <person name="Greenberg A.J."/>
            <person name="Griffiths-Jones S."/>
            <person name="Gross S."/>
            <person name="Guigo R."/>
            <person name="Gustafson E.A."/>
            <person name="Haerty W."/>
            <person name="Hahn M.W."/>
            <person name="Halligan D.L."/>
            <person name="Halpern A.L."/>
            <person name="Halter G.M."/>
            <person name="Han M.V."/>
            <person name="Heger A."/>
            <person name="Hillier L."/>
            <person name="Hinrichs A.S."/>
            <person name="Holmes I."/>
            <person name="Hoskins R.A."/>
            <person name="Hubisz M.J."/>
            <person name="Hultmark D."/>
            <person name="Huntley M.A."/>
            <person name="Jaffe D.B."/>
            <person name="Jagadeeshan S."/>
            <person name="Jeck W.R."/>
            <person name="Johnson J."/>
            <person name="Jones C.D."/>
            <person name="Jordan W.C."/>
            <person name="Karpen G.H."/>
            <person name="Kataoka E."/>
            <person name="Keightley P.D."/>
            <person name="Kheradpour P."/>
            <person name="Kirkness E.F."/>
            <person name="Koerich L.B."/>
            <person name="Kristiansen K."/>
            <person name="Kudrna D."/>
            <person name="Kulathinal R.J."/>
            <person name="Kumar S."/>
            <person name="Kwok R."/>
            <person name="Lander E."/>
            <person name="Langley C.H."/>
            <person name="Lapoint R."/>
            <person name="Lazzaro B.P."/>
            <person name="Lee S.J."/>
            <person name="Levesque L."/>
            <person name="Li R."/>
            <person name="Lin C.F."/>
            <person name="Lin M.F."/>
            <person name="Lindblad-Toh K."/>
            <person name="Llopart A."/>
            <person name="Long M."/>
            <person name="Low L."/>
            <person name="Lozovsky E."/>
            <person name="Lu J."/>
            <person name="Luo M."/>
            <person name="Machado C.A."/>
            <person name="Makalowski W."/>
            <person name="Marzo M."/>
            <person name="Matsuda M."/>
            <person name="Matzkin L."/>
            <person name="McAllister B."/>
            <person name="McBride C.S."/>
            <person name="McKernan B."/>
            <person name="McKernan K."/>
            <person name="Mendez-Lago M."/>
            <person name="Minx P."/>
            <person name="Mollenhauer M.U."/>
            <person name="Montooth K."/>
            <person name="Mount S.M."/>
            <person name="Mu X."/>
            <person name="Myers E."/>
            <person name="Negre B."/>
            <person name="Newfeld S."/>
            <person name="Nielsen R."/>
            <person name="Noor M.A."/>
            <person name="O'Grady P."/>
            <person name="Pachter L."/>
            <person name="Papaceit M."/>
            <person name="Parisi M.J."/>
            <person name="Parisi M."/>
            <person name="Parts L."/>
            <person name="Pedersen J.S."/>
            <person name="Pesole G."/>
            <person name="Phillippy A.M."/>
            <person name="Ponting C.P."/>
            <person name="Pop M."/>
            <person name="Porcelli D."/>
            <person name="Powell J.R."/>
            <person name="Prohaska S."/>
            <person name="Pruitt K."/>
            <person name="Puig M."/>
            <person name="Quesneville H."/>
            <person name="Ram K.R."/>
            <person name="Rand D."/>
            <person name="Rasmussen M.D."/>
            <person name="Reed L.K."/>
            <person name="Reenan R."/>
            <person name="Reily A."/>
            <person name="Remington K.A."/>
            <person name="Rieger T.T."/>
            <person name="Ritchie M.G."/>
            <person name="Robin C."/>
            <person name="Rogers Y.H."/>
            <person name="Rohde C."/>
            <person name="Rozas J."/>
            <person name="Rubenfield M.J."/>
            <person name="Ruiz A."/>
            <person name="Russo S."/>
            <person name="Salzberg S.L."/>
            <person name="Sanchez-Gracia A."/>
            <person name="Saranga D.J."/>
            <person name="Sato H."/>
            <person name="Schaeffer S.W."/>
            <person name="Schatz M.C."/>
            <person name="Schlenke T."/>
            <person name="Schwartz R."/>
            <person name="Segarra C."/>
            <person name="Singh R.S."/>
            <person name="Sirot L."/>
            <person name="Sirota M."/>
            <person name="Sisneros N.B."/>
            <person name="Smith C.D."/>
            <person name="Smith T.F."/>
            <person name="Spieth J."/>
            <person name="Stage D.E."/>
            <person name="Stark A."/>
            <person name="Stephan W."/>
            <person name="Strausberg R.L."/>
            <person name="Strempel S."/>
            <person name="Sturgill D."/>
            <person name="Sutton G."/>
            <person name="Sutton G.G."/>
            <person name="Tao W."/>
            <person name="Teichmann S."/>
            <person name="Tobari Y.N."/>
            <person name="Tomimura Y."/>
            <person name="Tsolas J.M."/>
            <person name="Valente V.L."/>
            <person name="Venter E."/>
            <person name="Venter J.C."/>
            <person name="Vicario S."/>
            <person name="Vieira F.G."/>
            <person name="Vilella A.J."/>
            <person name="Villasante A."/>
            <person name="Walenz B."/>
            <person name="Wang J."/>
            <person name="Wasserman M."/>
            <person name="Watts T."/>
            <person name="Wilson D."/>
            <person name="Wilson R.K."/>
            <person name="Wing R.A."/>
            <person name="Wolfner M.F."/>
            <person name="Wong A."/>
            <person name="Wong G.K."/>
            <person name="Wu C.I."/>
            <person name="Wu G."/>
            <person name="Yamamoto D."/>
            <person name="Yang H.P."/>
            <person name="Yang S.P."/>
            <person name="Yorke J.A."/>
            <person name="Yoshida K."/>
            <person name="Zdobnov E."/>
            <person name="Zhang P."/>
            <person name="Zhang Y."/>
            <person name="Zimin A.V."/>
            <person name="Baldwin J."/>
            <person name="Abdouelleil A."/>
            <person name="Abdulkadir J."/>
            <person name="Abebe A."/>
            <person name="Abera B."/>
            <person name="Abreu J."/>
            <person name="Acer S.C."/>
            <person name="Aftuck L."/>
            <person name="Alexander A."/>
            <person name="An P."/>
            <person name="Anderson E."/>
            <person name="Anderson S."/>
            <person name="Arachi H."/>
            <person name="Azer M."/>
            <person name="Bachantsang P."/>
            <person name="Barry A."/>
            <person name="Bayul T."/>
            <person name="Berlin A."/>
            <person name="Bessette D."/>
            <person name="Bloom T."/>
            <person name="Blye J."/>
            <person name="Boguslavskiy L."/>
            <person name="Bonnet C."/>
            <person name="Boukhgalter B."/>
            <person name="Bourzgui I."/>
            <person name="Brown A."/>
            <person name="Cahill P."/>
            <person name="Channer S."/>
            <person name="Cheshatsang Y."/>
            <person name="Chuda L."/>
            <person name="Citroen M."/>
            <person name="Collymore A."/>
            <person name="Cooke P."/>
            <person name="Costello M."/>
            <person name="D'Aco K."/>
            <person name="Daza R."/>
            <person name="De Haan G."/>
            <person name="DeGray S."/>
            <person name="DeMaso C."/>
            <person name="Dhargay N."/>
            <person name="Dooley K."/>
            <person name="Dooley E."/>
            <person name="Doricent M."/>
            <person name="Dorje P."/>
            <person name="Dorjee K."/>
            <person name="Dupes A."/>
            <person name="Elong R."/>
            <person name="Falk J."/>
            <person name="Farina A."/>
            <person name="Faro S."/>
            <person name="Ferguson D."/>
            <person name="Fisher S."/>
            <person name="Foley C.D."/>
            <person name="Franke A."/>
            <person name="Friedrich D."/>
            <person name="Gadbois L."/>
            <person name="Gearin G."/>
            <person name="Gearin C.R."/>
            <person name="Giannoukos G."/>
            <person name="Goode T."/>
            <person name="Graham J."/>
            <person name="Grandbois E."/>
            <person name="Grewal S."/>
            <person name="Gyaltsen K."/>
            <person name="Hafez N."/>
            <person name="Hagos B."/>
            <person name="Hall J."/>
            <person name="Henson C."/>
            <person name="Hollinger A."/>
            <person name="Honan T."/>
            <person name="Huard M.D."/>
            <person name="Hughes L."/>
            <person name="Hurhula B."/>
            <person name="Husby M.E."/>
            <person name="Kamat A."/>
            <person name="Kanga B."/>
            <person name="Kashin S."/>
            <person name="Khazanovich D."/>
            <person name="Kisner P."/>
            <person name="Lance K."/>
            <person name="Lara M."/>
            <person name="Lee W."/>
            <person name="Lennon N."/>
            <person name="Letendre F."/>
            <person name="LeVine R."/>
            <person name="Lipovsky A."/>
            <person name="Liu X."/>
            <person name="Liu J."/>
            <person name="Liu S."/>
            <person name="Lokyitsang T."/>
            <person name="Lokyitsang Y."/>
            <person name="Lubonja R."/>
            <person name="Lui A."/>
            <person name="MacDonald P."/>
            <person name="Magnisalis V."/>
            <person name="Maru K."/>
            <person name="Matthews C."/>
            <person name="McCusker W."/>
            <person name="McDonough S."/>
            <person name="Mehta T."/>
            <person name="Meldrim J."/>
            <person name="Meneus L."/>
            <person name="Mihai O."/>
            <person name="Mihalev A."/>
            <person name="Mihova T."/>
            <person name="Mittelman R."/>
            <person name="Mlenga V."/>
            <person name="Montmayeur A."/>
            <person name="Mulrain L."/>
            <person name="Navidi A."/>
            <person name="Naylor J."/>
            <person name="Negash T."/>
            <person name="Nguyen T."/>
            <person name="Nguyen N."/>
            <person name="Nicol R."/>
            <person name="Norbu C."/>
            <person name="Norbu N."/>
            <person name="Novod N."/>
            <person name="O'Neill B."/>
            <person name="Osman S."/>
            <person name="Markiewicz E."/>
            <person name="Oyono O.L."/>
            <person name="Patti C."/>
            <person name="Phunkhang P."/>
            <person name="Pierre F."/>
            <person name="Priest M."/>
            <person name="Raghuraman S."/>
            <person name="Rege F."/>
            <person name="Reyes R."/>
            <person name="Rise C."/>
            <person name="Rogov P."/>
            <person name="Ross K."/>
            <person name="Ryan E."/>
            <person name="Settipalli S."/>
            <person name="Shea T."/>
            <person name="Sherpa N."/>
            <person name="Shi L."/>
            <person name="Shih D."/>
            <person name="Sparrow T."/>
            <person name="Spaulding J."/>
            <person name="Stalker J."/>
            <person name="Stange-Thomann N."/>
            <person name="Stavropoulos S."/>
            <person name="Stone C."/>
            <person name="Strader C."/>
            <person name="Tesfaye S."/>
            <person name="Thomson T."/>
            <person name="Thoulutsang Y."/>
            <person name="Thoulutsang D."/>
            <person name="Topham K."/>
            <person name="Topping I."/>
            <person name="Tsamla T."/>
            <person name="Vassiliev H."/>
            <person name="Vo A."/>
            <person name="Wangchuk T."/>
            <person name="Wangdi T."/>
            <person name="Weiand M."/>
            <person name="Wilkinson J."/>
            <person name="Wilson A."/>
            <person name="Yadav S."/>
            <person name="Young G."/>
            <person name="Yu Q."/>
            <person name="Zembek L."/>
            <person name="Zhong D."/>
            <person name="Zimmer A."/>
            <person name="Zwirko Z."/>
            <person name="Jaffe D.B."/>
            <person name="Alvarez P."/>
            <person name="Brockman W."/>
            <person name="Butler J."/>
            <person name="Chin C."/>
            <person name="Gnerre S."/>
            <person name="Grabherr M."/>
            <person name="Kleber M."/>
            <person name="Mauceli E."/>
            <person name="MacCallum I."/>
        </authorList>
    </citation>
    <scope>NUCLEOTIDE SEQUENCE [LARGE SCALE GENOMIC DNA]</scope>
    <source>
        <strain evidence="3">Rob3c / Tucson 14021-0248.25</strain>
    </source>
</reference>
<dbReference type="HOGENOM" id="CLU_2415629_0_0_1"/>
<name>B4IG93_DROSE</name>
<keyword evidence="3" id="KW-1185">Reference proteome</keyword>
<dbReference type="Proteomes" id="UP000001292">
    <property type="component" value="Unassembled WGS sequence"/>
</dbReference>
<evidence type="ECO:0000256" key="1">
    <source>
        <dbReference type="SAM" id="MobiDB-lite"/>
    </source>
</evidence>
<proteinExistence type="predicted"/>
<accession>B4IG93</accession>
<feature type="compositionally biased region" description="Polar residues" evidence="1">
    <location>
        <begin position="39"/>
        <end position="50"/>
    </location>
</feature>
<feature type="region of interest" description="Disordered" evidence="1">
    <location>
        <begin position="39"/>
        <end position="72"/>
    </location>
</feature>
<sequence>MGTLLQLSLGAPSFVNRPHTDCTAAGVGQDKWSAITVGQKQVPTTKSQAKNPPPGATSCGQPSSRAAPPVSHYHQDWLSIQVSGPRIRREYL</sequence>
<dbReference type="AlphaFoldDB" id="B4IG93"/>
<gene>
    <name evidence="2" type="primary">Dsec\GM17650</name>
    <name evidence="2" type="ORF">Dsec_GM17650</name>
</gene>
<protein>
    <submittedName>
        <fullName evidence="2">GM17650</fullName>
    </submittedName>
</protein>